<dbReference type="GO" id="GO:0005634">
    <property type="term" value="C:nucleus"/>
    <property type="evidence" value="ECO:0007669"/>
    <property type="project" value="TreeGrafter"/>
</dbReference>
<comment type="caution">
    <text evidence="4">The sequence shown here is derived from an EMBL/GenBank/DDBJ whole genome shotgun (WGS) entry which is preliminary data.</text>
</comment>
<evidence type="ECO:0000313" key="5">
    <source>
        <dbReference type="Proteomes" id="UP000284375"/>
    </source>
</evidence>
<dbReference type="PANTHER" id="PTHR48070:SF3">
    <property type="entry name" value="ESTERASE DBAE-RELATED"/>
    <property type="match status" value="1"/>
</dbReference>
<accession>A0A423VYI9</accession>
<evidence type="ECO:0000313" key="4">
    <source>
        <dbReference type="EMBL" id="ROV96096.1"/>
    </source>
</evidence>
<evidence type="ECO:0000259" key="3">
    <source>
        <dbReference type="Pfam" id="PF03959"/>
    </source>
</evidence>
<dbReference type="InterPro" id="IPR029058">
    <property type="entry name" value="AB_hydrolase_fold"/>
</dbReference>
<keyword evidence="5" id="KW-1185">Reference proteome</keyword>
<dbReference type="EMBL" id="LJZO01000021">
    <property type="protein sequence ID" value="ROV96096.1"/>
    <property type="molecule type" value="Genomic_DNA"/>
</dbReference>
<organism evidence="4 5">
    <name type="scientific">Cytospora chrysosperma</name>
    <name type="common">Cytospora canker fungus</name>
    <name type="synonym">Sphaeria chrysosperma</name>
    <dbReference type="NCBI Taxonomy" id="252740"/>
    <lineage>
        <taxon>Eukaryota</taxon>
        <taxon>Fungi</taxon>
        <taxon>Dikarya</taxon>
        <taxon>Ascomycota</taxon>
        <taxon>Pezizomycotina</taxon>
        <taxon>Sordariomycetes</taxon>
        <taxon>Sordariomycetidae</taxon>
        <taxon>Diaporthales</taxon>
        <taxon>Cytosporaceae</taxon>
        <taxon>Cytospora</taxon>
    </lineage>
</organism>
<dbReference type="InterPro" id="IPR050593">
    <property type="entry name" value="LovG"/>
</dbReference>
<protein>
    <recommendedName>
        <fullName evidence="3">Serine hydrolase domain-containing protein</fullName>
    </recommendedName>
</protein>
<dbReference type="GO" id="GO:0005737">
    <property type="term" value="C:cytoplasm"/>
    <property type="evidence" value="ECO:0007669"/>
    <property type="project" value="TreeGrafter"/>
</dbReference>
<comment type="similarity">
    <text evidence="1">Belongs to the LovG family.</text>
</comment>
<dbReference type="Gene3D" id="3.40.50.1820">
    <property type="entry name" value="alpha/beta hydrolase"/>
    <property type="match status" value="1"/>
</dbReference>
<gene>
    <name evidence="4" type="ORF">VSDG_05057</name>
</gene>
<dbReference type="AlphaFoldDB" id="A0A423VYI9"/>
<dbReference type="OrthoDB" id="2094269at2759"/>
<dbReference type="InterPro" id="IPR005645">
    <property type="entry name" value="FSH-like_dom"/>
</dbReference>
<feature type="domain" description="Serine hydrolase" evidence="3">
    <location>
        <begin position="16"/>
        <end position="254"/>
    </location>
</feature>
<evidence type="ECO:0000256" key="2">
    <source>
        <dbReference type="ARBA" id="ARBA00022801"/>
    </source>
</evidence>
<proteinExistence type="inferred from homology"/>
<sequence length="272" mass="29359">MNLGSLPPPSPSTLDHPRILMLHGGGTNSRIFHMQCRGLELRMNRHFRLVYAEAPHASAAGPDVLSVYADCGPFKRWVLTAEPNTVEAQPQGTWDGVGRAVADAMDADDARGATGEWVGVLGFSQGAKVAASILLRQQERPEALGSLLGRSPAGNGGGGCRFRFGVLLAGRGPLLQPDPDEADWLVEGEKFDYESNVAAGRVLRLPTVHVHGLQDPGLYYHRVLLNQWCDPASTKLIQWDGNHRLPIKTADVEKVVSAVLDVARKEGVPLAQ</sequence>
<dbReference type="GO" id="GO:0016787">
    <property type="term" value="F:hydrolase activity"/>
    <property type="evidence" value="ECO:0007669"/>
    <property type="project" value="UniProtKB-KW"/>
</dbReference>
<name>A0A423VYI9_CYTCH</name>
<keyword evidence="2" id="KW-0378">Hydrolase</keyword>
<dbReference type="GO" id="GO:0044550">
    <property type="term" value="P:secondary metabolite biosynthetic process"/>
    <property type="evidence" value="ECO:0007669"/>
    <property type="project" value="TreeGrafter"/>
</dbReference>
<dbReference type="SUPFAM" id="SSF53474">
    <property type="entry name" value="alpha/beta-Hydrolases"/>
    <property type="match status" value="1"/>
</dbReference>
<dbReference type="PANTHER" id="PTHR48070">
    <property type="entry name" value="ESTERASE OVCA2"/>
    <property type="match status" value="1"/>
</dbReference>
<dbReference type="Pfam" id="PF03959">
    <property type="entry name" value="FSH1"/>
    <property type="match status" value="1"/>
</dbReference>
<dbReference type="Proteomes" id="UP000284375">
    <property type="component" value="Unassembled WGS sequence"/>
</dbReference>
<reference evidence="4 5" key="1">
    <citation type="submission" date="2015-09" db="EMBL/GenBank/DDBJ databases">
        <title>Host preference determinants of Valsa canker pathogens revealed by comparative genomics.</title>
        <authorList>
            <person name="Yin Z."/>
            <person name="Huang L."/>
        </authorList>
    </citation>
    <scope>NUCLEOTIDE SEQUENCE [LARGE SCALE GENOMIC DNA]</scope>
    <source>
        <strain evidence="4 5">YSFL</strain>
    </source>
</reference>
<evidence type="ECO:0000256" key="1">
    <source>
        <dbReference type="ARBA" id="ARBA00005863"/>
    </source>
</evidence>